<protein>
    <submittedName>
        <fullName evidence="3">Sugar transferase</fullName>
    </submittedName>
</protein>
<comment type="similarity">
    <text evidence="1">Belongs to the bacterial sugar transferase family.</text>
</comment>
<dbReference type="Proteomes" id="UP000664034">
    <property type="component" value="Unassembled WGS sequence"/>
</dbReference>
<reference evidence="3" key="1">
    <citation type="submission" date="2021-03" db="EMBL/GenBank/DDBJ databases">
        <title>Fibrella sp. HMF5335 genome sequencing and assembly.</title>
        <authorList>
            <person name="Kang H."/>
            <person name="Kim H."/>
            <person name="Bae S."/>
            <person name="Joh K."/>
        </authorList>
    </citation>
    <scope>NUCLEOTIDE SEQUENCE</scope>
    <source>
        <strain evidence="3">HMF5335</strain>
    </source>
</reference>
<keyword evidence="3" id="KW-0808">Transferase</keyword>
<dbReference type="InterPro" id="IPR003362">
    <property type="entry name" value="Bact_transf"/>
</dbReference>
<evidence type="ECO:0000256" key="1">
    <source>
        <dbReference type="ARBA" id="ARBA00006464"/>
    </source>
</evidence>
<evidence type="ECO:0000313" key="3">
    <source>
        <dbReference type="EMBL" id="MBO0935570.1"/>
    </source>
</evidence>
<name>A0A939GDL2_9BACT</name>
<organism evidence="3 4">
    <name type="scientific">Fibrella rubiginis</name>
    <dbReference type="NCBI Taxonomy" id="2817060"/>
    <lineage>
        <taxon>Bacteria</taxon>
        <taxon>Pseudomonadati</taxon>
        <taxon>Bacteroidota</taxon>
        <taxon>Cytophagia</taxon>
        <taxon>Cytophagales</taxon>
        <taxon>Spirosomataceae</taxon>
        <taxon>Fibrella</taxon>
    </lineage>
</organism>
<proteinExistence type="inferred from homology"/>
<evidence type="ECO:0000259" key="2">
    <source>
        <dbReference type="Pfam" id="PF02397"/>
    </source>
</evidence>
<comment type="caution">
    <text evidence="3">The sequence shown here is derived from an EMBL/GenBank/DDBJ whole genome shotgun (WGS) entry which is preliminary data.</text>
</comment>
<accession>A0A939GDL2</accession>
<dbReference type="Pfam" id="PF02397">
    <property type="entry name" value="Bac_transf"/>
    <property type="match status" value="1"/>
</dbReference>
<feature type="domain" description="Bacterial sugar transferase" evidence="2">
    <location>
        <begin position="2"/>
        <end position="236"/>
    </location>
</feature>
<sequence>MLVAMGACLTLSPLLLITTVLIKLDSKGPVFYRSKRVGANYRVFSMIKFRTMSTQADKMLSTMAAQNLYDTNPVSYSWDDADHRNALCETCALAGSCQRLLFDEDHYVCERRYQLSHEGGTFLKFRDDPRVTRLGRFLRNSSIDELPQLVNILVGDMSLVGNRPLPLYEAEKLTTDYAVRRFAGPAGLTGLWQVKKRAKGEGKMSEQERIDLDIEYARTFSFGRDMSLIYQTLFSLWQKENV</sequence>
<keyword evidence="4" id="KW-1185">Reference proteome</keyword>
<dbReference type="AlphaFoldDB" id="A0A939GDL2"/>
<dbReference type="PANTHER" id="PTHR30576">
    <property type="entry name" value="COLANIC BIOSYNTHESIS UDP-GLUCOSE LIPID CARRIER TRANSFERASE"/>
    <property type="match status" value="1"/>
</dbReference>
<evidence type="ECO:0000313" key="4">
    <source>
        <dbReference type="Proteomes" id="UP000664034"/>
    </source>
</evidence>
<dbReference type="EMBL" id="JAFMYV010000001">
    <property type="protein sequence ID" value="MBO0935570.1"/>
    <property type="molecule type" value="Genomic_DNA"/>
</dbReference>
<gene>
    <name evidence="3" type="ORF">J2I47_03315</name>
</gene>
<dbReference type="GO" id="GO:0016780">
    <property type="term" value="F:phosphotransferase activity, for other substituted phosphate groups"/>
    <property type="evidence" value="ECO:0007669"/>
    <property type="project" value="TreeGrafter"/>
</dbReference>
<dbReference type="PANTHER" id="PTHR30576:SF0">
    <property type="entry name" value="UNDECAPRENYL-PHOSPHATE N-ACETYLGALACTOSAMINYL 1-PHOSPHATE TRANSFERASE-RELATED"/>
    <property type="match status" value="1"/>
</dbReference>